<dbReference type="Pfam" id="PF24696">
    <property type="entry name" value="UGSC"/>
    <property type="match status" value="1"/>
</dbReference>
<feature type="domain" description="UGSC-like" evidence="1">
    <location>
        <begin position="2"/>
        <end position="68"/>
    </location>
</feature>
<name>A0A160VCB4_9ZZZZ</name>
<dbReference type="InterPro" id="IPR057767">
    <property type="entry name" value="UGSC-like_dom"/>
</dbReference>
<protein>
    <recommendedName>
        <fullName evidence="1">UGSC-like domain-containing protein</fullName>
    </recommendedName>
</protein>
<dbReference type="EMBL" id="FAXA01000248">
    <property type="protein sequence ID" value="CUV05241.1"/>
    <property type="molecule type" value="Genomic_DNA"/>
</dbReference>
<accession>A0A160VCB4</accession>
<proteinExistence type="predicted"/>
<evidence type="ECO:0000259" key="1">
    <source>
        <dbReference type="Pfam" id="PF24696"/>
    </source>
</evidence>
<organism evidence="2">
    <name type="scientific">hydrothermal vent metagenome</name>
    <dbReference type="NCBI Taxonomy" id="652676"/>
    <lineage>
        <taxon>unclassified sequences</taxon>
        <taxon>metagenomes</taxon>
        <taxon>ecological metagenomes</taxon>
    </lineage>
</organism>
<reference evidence="2" key="1">
    <citation type="submission" date="2015-10" db="EMBL/GenBank/DDBJ databases">
        <authorList>
            <person name="Gilbert D.G."/>
        </authorList>
    </citation>
    <scope>NUCLEOTIDE SEQUENCE</scope>
</reference>
<gene>
    <name evidence="2" type="ORF">MGWOODY_Clf2706</name>
</gene>
<evidence type="ECO:0000313" key="2">
    <source>
        <dbReference type="EMBL" id="CUV05241.1"/>
    </source>
</evidence>
<dbReference type="AlphaFoldDB" id="A0A160VCB4"/>
<sequence length="461" mass="49805">MVAVEKAGVPAVAIAARSFARAWQSCVDGWGQPSASFVTIPHATTGQQAGFIHRMVDEQIDEIIQRLTEIPASAATARGSRNGSNSTELFDIEMDETPEGLDAVNRFLADRDWSDGIPVIPPTPAAVERMMKATKRPPQDVLMVMEPGFGLATVEKIAINAVMAGCRPEQFPVLLAAIDCLAKPEMNHRDMQVSGHTEAPIILVNGPIAKKAGINFGTTAMGPGVINSANTAIGRALRLCLINIGYCNAGAGDPNFVGLPTKFGMCIAENEEVSPWQPYHTDLGYKREDSTVTVVTVTGPTTIIDSRSKTHEDTLNNIGSMMFYPNAGGGNWLKGWDSAQIGHTNRRMPYQGPYHPIILSPSRAVIMAEAGMSKKNAQEWLHQNCRVSLKSVLSKGTIPTDAEGKWVHHPELQHLSDDPEATIPALESPEQYLLFVTGGSTHYANFFYGTYGIATTPVEVI</sequence>